<accession>A0A6M5YKR9</accession>
<protein>
    <submittedName>
        <fullName evidence="1">Uncharacterized protein</fullName>
    </submittedName>
</protein>
<dbReference type="Proteomes" id="UP000503447">
    <property type="component" value="Chromosome"/>
</dbReference>
<dbReference type="AlphaFoldDB" id="A0A6M5YKR9"/>
<organism evidence="1 2">
    <name type="scientific">Frigoriglobus tundricola</name>
    <dbReference type="NCBI Taxonomy" id="2774151"/>
    <lineage>
        <taxon>Bacteria</taxon>
        <taxon>Pseudomonadati</taxon>
        <taxon>Planctomycetota</taxon>
        <taxon>Planctomycetia</taxon>
        <taxon>Gemmatales</taxon>
        <taxon>Gemmataceae</taxon>
        <taxon>Frigoriglobus</taxon>
    </lineage>
</organism>
<name>A0A6M5YKR9_9BACT</name>
<proteinExistence type="predicted"/>
<keyword evidence="2" id="KW-1185">Reference proteome</keyword>
<dbReference type="EMBL" id="CP053452">
    <property type="protein sequence ID" value="QJW94568.1"/>
    <property type="molecule type" value="Genomic_DNA"/>
</dbReference>
<evidence type="ECO:0000313" key="1">
    <source>
        <dbReference type="EMBL" id="QJW94568.1"/>
    </source>
</evidence>
<evidence type="ECO:0000313" key="2">
    <source>
        <dbReference type="Proteomes" id="UP000503447"/>
    </source>
</evidence>
<gene>
    <name evidence="1" type="ORF">FTUN_2089</name>
</gene>
<dbReference type="KEGG" id="ftj:FTUN_2089"/>
<sequence>METWFFVTDADAEKRTKVVGWMANDEATRAALAKKLGLPADVRVLHARFSADKQFVELVLEAGDARHVKPAPATGSVQASSGIATMYTSTDVFGRVVSHGEGAHEIDLYLGARDTTEAKPARAASGRKAALNPLTAVTDWKIVANSHVVGPDPIGLAVLGAAPRIVGTNELTFSMEASVDSDAEFLKRALAEVRGNAPTALETKYFTEDPDPKKRERLLDTLLKDPAVQKKLGAAWKAKMLEPRVVTLHQIKEPTADRLIVWVQPGGAKPPVPSPQAVKPSPPVPNRAAVEPDKYEKLVVTLIAANESDEAMMDAVTLATLSRLPTDSEKKRVVASTAATSDRKAAWLAVARSLEGAKVKPAPIGVMVVTEPPAPKPAPAKP</sequence>
<reference evidence="2" key="1">
    <citation type="submission" date="2020-05" db="EMBL/GenBank/DDBJ databases">
        <title>Frigoriglobus tundricola gen. nov., sp. nov., a psychrotolerant cellulolytic planctomycete of the family Gemmataceae with two divergent copies of 16S rRNA gene.</title>
        <authorList>
            <person name="Kulichevskaya I.S."/>
            <person name="Ivanova A.A."/>
            <person name="Naumoff D.G."/>
            <person name="Beletsky A.V."/>
            <person name="Rijpstra W.I.C."/>
            <person name="Sinninghe Damste J.S."/>
            <person name="Mardanov A.V."/>
            <person name="Ravin N.V."/>
            <person name="Dedysh S.N."/>
        </authorList>
    </citation>
    <scope>NUCLEOTIDE SEQUENCE [LARGE SCALE GENOMIC DNA]</scope>
    <source>
        <strain evidence="2">PL17</strain>
    </source>
</reference>